<name>A0AAV6KAT8_9ERIC</name>
<gene>
    <name evidence="2" type="ORF">RHGRI_014800</name>
</gene>
<keyword evidence="3" id="KW-1185">Reference proteome</keyword>
<dbReference type="Proteomes" id="UP000823749">
    <property type="component" value="Chromosome 5"/>
</dbReference>
<evidence type="ECO:0000313" key="3">
    <source>
        <dbReference type="Proteomes" id="UP000823749"/>
    </source>
</evidence>
<evidence type="ECO:0000259" key="1">
    <source>
        <dbReference type="Pfam" id="PF10551"/>
    </source>
</evidence>
<dbReference type="PANTHER" id="PTHR31973">
    <property type="entry name" value="POLYPROTEIN, PUTATIVE-RELATED"/>
    <property type="match status" value="1"/>
</dbReference>
<reference evidence="2" key="1">
    <citation type="submission" date="2020-08" db="EMBL/GenBank/DDBJ databases">
        <title>Plant Genome Project.</title>
        <authorList>
            <person name="Zhang R.-G."/>
        </authorList>
    </citation>
    <scope>NUCLEOTIDE SEQUENCE</scope>
    <source>
        <strain evidence="2">WSP0</strain>
        <tissue evidence="2">Leaf</tissue>
    </source>
</reference>
<dbReference type="AlphaFoldDB" id="A0AAV6KAT8"/>
<dbReference type="EMBL" id="JACTNZ010000005">
    <property type="protein sequence ID" value="KAG5549601.1"/>
    <property type="molecule type" value="Genomic_DNA"/>
</dbReference>
<sequence>MAIPVIVYVGGQIVQHVDGGPWYSGGTTLHLSMQRGITLLELQEMISNAAGLPYTSMKITYRFPSIRFPNPTYQHVPLEILDNTGVDLIFHVHAEIPGYIPILFVESTNVPAYPGIVQEQFPGENSQPQHYDNETTFGDFAGQCSQYRYNYDTTSLQGQNSEEFPFHDTTFRGSASQVHNELIEEEHEGLDEETDEGSESSLEDVDAALEADGFEDHYIDGQGNVIPALKPPCPMYTQDTWSNIIDPSTPMPTRSHLGWDGRSEFFKGQVIISQLILFQSESNYKSSPNLLSYKCNNKTSCGWRLRASIKPNSNMWKVTKYTGPHSCLAVNVTQDHSMLDARYMANEMSEIIGSNFSTKIKTLQLFIKKLTEGYMPSYSKTWAAKQLVISRLHGDWDQSHATLPVFLQVLEQTNPGMRTLLLYKDSGLPGYATFDRLFWAFAPAIEGFKHSRPVISVDGTFLTGRYKGTLLVAVTQDAENQIMPIAFAIVQQEDRDNWGWFLTCIRHFVTKRQGLCLISDRHSGLMSWLEDDSAYDWRPPHAYHRYCLRHLGSNYHRRFGKLVGKEVKVCAMECQKKKFKAKLTRLKRFANERIYEELNLLNKKQWTFAYDEGRRYGSETTNCSESFNGVVQEARHLPIMATVMFTFYKCVEYFDDRLVKSMDTKVKGNHFSLYAKKKYDH</sequence>
<proteinExistence type="predicted"/>
<dbReference type="PANTHER" id="PTHR31973:SF195">
    <property type="entry name" value="MUDR FAMILY TRANSPOSASE"/>
    <property type="match status" value="1"/>
</dbReference>
<dbReference type="InterPro" id="IPR018289">
    <property type="entry name" value="MULE_transposase_dom"/>
</dbReference>
<feature type="domain" description="MULE transposase" evidence="1">
    <location>
        <begin position="454"/>
        <end position="553"/>
    </location>
</feature>
<protein>
    <recommendedName>
        <fullName evidence="1">MULE transposase domain-containing protein</fullName>
    </recommendedName>
</protein>
<comment type="caution">
    <text evidence="2">The sequence shown here is derived from an EMBL/GenBank/DDBJ whole genome shotgun (WGS) entry which is preliminary data.</text>
</comment>
<accession>A0AAV6KAT8</accession>
<dbReference type="Pfam" id="PF10551">
    <property type="entry name" value="MULE"/>
    <property type="match status" value="1"/>
</dbReference>
<organism evidence="2 3">
    <name type="scientific">Rhododendron griersonianum</name>
    <dbReference type="NCBI Taxonomy" id="479676"/>
    <lineage>
        <taxon>Eukaryota</taxon>
        <taxon>Viridiplantae</taxon>
        <taxon>Streptophyta</taxon>
        <taxon>Embryophyta</taxon>
        <taxon>Tracheophyta</taxon>
        <taxon>Spermatophyta</taxon>
        <taxon>Magnoliopsida</taxon>
        <taxon>eudicotyledons</taxon>
        <taxon>Gunneridae</taxon>
        <taxon>Pentapetalae</taxon>
        <taxon>asterids</taxon>
        <taxon>Ericales</taxon>
        <taxon>Ericaceae</taxon>
        <taxon>Ericoideae</taxon>
        <taxon>Rhodoreae</taxon>
        <taxon>Rhododendron</taxon>
    </lineage>
</organism>
<evidence type="ECO:0000313" key="2">
    <source>
        <dbReference type="EMBL" id="KAG5549601.1"/>
    </source>
</evidence>